<evidence type="ECO:0000313" key="2">
    <source>
        <dbReference type="EMBL" id="UTY33073.1"/>
    </source>
</evidence>
<dbReference type="PANTHER" id="PTHR36173:SF2">
    <property type="entry name" value="RIBONUCLEASE VAPC16"/>
    <property type="match status" value="1"/>
</dbReference>
<dbReference type="CDD" id="cd09872">
    <property type="entry name" value="PIN_Sll0205-like"/>
    <property type="match status" value="1"/>
</dbReference>
<dbReference type="EMBL" id="CP038804">
    <property type="protein sequence ID" value="UTY33073.1"/>
    <property type="molecule type" value="Genomic_DNA"/>
</dbReference>
<dbReference type="Gene3D" id="3.40.50.1010">
    <property type="entry name" value="5'-nuclease"/>
    <property type="match status" value="1"/>
</dbReference>
<dbReference type="AlphaFoldDB" id="A0AAE9MTX6"/>
<sequence length="125" mass="14575">MYILDTHTLLWLFDEDENLSSSAKNIILTEDTLYVSIVTFWEIAIKQNIEKLKLEYTPSELITLAEQQAISVLQISPKHLDTIRTLEKIHNDPFDRLIIAQAQCEDMTIITKDSIIPKYKVKILW</sequence>
<dbReference type="Proteomes" id="UP001058682">
    <property type="component" value="Chromosome"/>
</dbReference>
<dbReference type="InterPro" id="IPR002716">
    <property type="entry name" value="PIN_dom"/>
</dbReference>
<organism evidence="2 3">
    <name type="scientific">Treponema putidum</name>
    <dbReference type="NCBI Taxonomy" id="221027"/>
    <lineage>
        <taxon>Bacteria</taxon>
        <taxon>Pseudomonadati</taxon>
        <taxon>Spirochaetota</taxon>
        <taxon>Spirochaetia</taxon>
        <taxon>Spirochaetales</taxon>
        <taxon>Treponemataceae</taxon>
        <taxon>Treponema</taxon>
    </lineage>
</organism>
<dbReference type="InterPro" id="IPR041705">
    <property type="entry name" value="PIN_Sll0205"/>
</dbReference>
<feature type="domain" description="PIN" evidence="1">
    <location>
        <begin position="2"/>
        <end position="120"/>
    </location>
</feature>
<dbReference type="InterPro" id="IPR052919">
    <property type="entry name" value="TA_system_RNase"/>
</dbReference>
<evidence type="ECO:0000259" key="1">
    <source>
        <dbReference type="Pfam" id="PF01850"/>
    </source>
</evidence>
<dbReference type="Pfam" id="PF01850">
    <property type="entry name" value="PIN"/>
    <property type="match status" value="1"/>
</dbReference>
<gene>
    <name evidence="2" type="ORF">E4N74_02885</name>
</gene>
<evidence type="ECO:0000313" key="3">
    <source>
        <dbReference type="Proteomes" id="UP001058682"/>
    </source>
</evidence>
<dbReference type="InterPro" id="IPR029060">
    <property type="entry name" value="PIN-like_dom_sf"/>
</dbReference>
<accession>A0AAE9MTX6</accession>
<name>A0AAE9MTX6_9SPIR</name>
<proteinExistence type="predicted"/>
<dbReference type="SUPFAM" id="SSF88723">
    <property type="entry name" value="PIN domain-like"/>
    <property type="match status" value="1"/>
</dbReference>
<protein>
    <submittedName>
        <fullName evidence="2">Type II toxin-antitoxin system VapC family toxin</fullName>
    </submittedName>
</protein>
<dbReference type="RefSeq" id="WP_253731392.1">
    <property type="nucleotide sequence ID" value="NZ_CP038803.1"/>
</dbReference>
<reference evidence="2" key="1">
    <citation type="submission" date="2019-04" db="EMBL/GenBank/DDBJ databases">
        <title>Whole genome sequencing of oral phylogroup 2 treponemes.</title>
        <authorList>
            <person name="Chan Y."/>
            <person name="Zeng H.H."/>
            <person name="Yu X.L."/>
            <person name="Leung W.K."/>
            <person name="Watt R.M."/>
        </authorList>
    </citation>
    <scope>NUCLEOTIDE SEQUENCE</scope>
    <source>
        <strain evidence="2">OMZ 835</strain>
    </source>
</reference>
<dbReference type="PANTHER" id="PTHR36173">
    <property type="entry name" value="RIBONUCLEASE VAPC16-RELATED"/>
    <property type="match status" value="1"/>
</dbReference>